<dbReference type="PANTHER" id="PTHR42770:SF12">
    <property type="entry name" value="AMINO ACID TRANSPORTER"/>
    <property type="match status" value="1"/>
</dbReference>
<evidence type="ECO:0000313" key="8">
    <source>
        <dbReference type="Proteomes" id="UP000653056"/>
    </source>
</evidence>
<evidence type="ECO:0000256" key="2">
    <source>
        <dbReference type="ARBA" id="ARBA00022475"/>
    </source>
</evidence>
<dbReference type="EMBL" id="BMXS01000012">
    <property type="protein sequence ID" value="GGX96194.1"/>
    <property type="molecule type" value="Genomic_DNA"/>
</dbReference>
<feature type="transmembrane region" description="Helical" evidence="6">
    <location>
        <begin position="242"/>
        <end position="265"/>
    </location>
</feature>
<name>A0ABQ2YYC4_9GAMM</name>
<comment type="subcellular location">
    <subcellularLocation>
        <location evidence="1">Cell membrane</location>
        <topology evidence="1">Multi-pass membrane protein</topology>
    </subcellularLocation>
</comment>
<dbReference type="PANTHER" id="PTHR42770">
    <property type="entry name" value="AMINO ACID TRANSPORTER-RELATED"/>
    <property type="match status" value="1"/>
</dbReference>
<dbReference type="RefSeq" id="WP_189469617.1">
    <property type="nucleotide sequence ID" value="NZ_BMXS01000012.1"/>
</dbReference>
<feature type="transmembrane region" description="Helical" evidence="6">
    <location>
        <begin position="25"/>
        <end position="47"/>
    </location>
</feature>
<keyword evidence="2" id="KW-1003">Cell membrane</keyword>
<keyword evidence="5 6" id="KW-0472">Membrane</keyword>
<feature type="transmembrane region" description="Helical" evidence="6">
    <location>
        <begin position="338"/>
        <end position="358"/>
    </location>
</feature>
<organism evidence="7 8">
    <name type="scientific">Litchfieldella qijiaojingensis</name>
    <dbReference type="NCBI Taxonomy" id="980347"/>
    <lineage>
        <taxon>Bacteria</taxon>
        <taxon>Pseudomonadati</taxon>
        <taxon>Pseudomonadota</taxon>
        <taxon>Gammaproteobacteria</taxon>
        <taxon>Oceanospirillales</taxon>
        <taxon>Halomonadaceae</taxon>
        <taxon>Litchfieldella</taxon>
    </lineage>
</organism>
<feature type="transmembrane region" description="Helical" evidence="6">
    <location>
        <begin position="364"/>
        <end position="382"/>
    </location>
</feature>
<evidence type="ECO:0000256" key="6">
    <source>
        <dbReference type="SAM" id="Phobius"/>
    </source>
</evidence>
<sequence length="479" mass="50565">MQETQTTVATAPAAAIRNGKSQGALGLKSLMAVAVGLVVSQGVMVIMLQGVGIAGAAFIVPLTIAWVLALCYAASFSELALMIPRAGSLSAYTEVALGHFPAILSVFSGYVVVAMFALSAELLLVNYLLGLLYPSLGGTHYLAFIILGVFTGLNLLGIDVFAKLQNVLAFVMVVALTLLGVSAMTGSFAPHAVSAGQLVADFNLGDGAFTLIALAIWGYVGVEFVCPLVTESRNPARNIPRSMFIGLTVIFAVFLLYCLGALFYIPRETLMNAELPHLEYATAAFGGAGTFLVAVAAVTATCSTLNTSLASVPRMLQGMAEQGQVFPILGRLTSKNRVPWVAVLFIAGVTGLPLLIWGNDPGTVGLLLVAAAIAWLLAYIIAHVNVIALRRRYPDASRAYRTPFYPLPQIFGIAGMVYAIVYASPAPELTAWIFTSAGVVLGIVSLVAIVWIKLVMKKPLFRPEPLDELVPDAPSKTND</sequence>
<feature type="transmembrane region" description="Helical" evidence="6">
    <location>
        <begin position="53"/>
        <end position="74"/>
    </location>
</feature>
<evidence type="ECO:0000256" key="3">
    <source>
        <dbReference type="ARBA" id="ARBA00022692"/>
    </source>
</evidence>
<feature type="transmembrane region" description="Helical" evidence="6">
    <location>
        <begin position="168"/>
        <end position="189"/>
    </location>
</feature>
<dbReference type="PIRSF" id="PIRSF006060">
    <property type="entry name" value="AA_transporter"/>
    <property type="match status" value="1"/>
</dbReference>
<dbReference type="Pfam" id="PF13520">
    <property type="entry name" value="AA_permease_2"/>
    <property type="match status" value="1"/>
</dbReference>
<feature type="transmembrane region" description="Helical" evidence="6">
    <location>
        <begin position="285"/>
        <end position="305"/>
    </location>
</feature>
<dbReference type="InterPro" id="IPR002293">
    <property type="entry name" value="AA/rel_permease1"/>
</dbReference>
<dbReference type="InterPro" id="IPR050367">
    <property type="entry name" value="APC_superfamily"/>
</dbReference>
<accession>A0ABQ2YYC4</accession>
<feature type="transmembrane region" description="Helical" evidence="6">
    <location>
        <begin position="209"/>
        <end position="230"/>
    </location>
</feature>
<feature type="transmembrane region" description="Helical" evidence="6">
    <location>
        <begin position="403"/>
        <end position="423"/>
    </location>
</feature>
<evidence type="ECO:0000256" key="5">
    <source>
        <dbReference type="ARBA" id="ARBA00023136"/>
    </source>
</evidence>
<dbReference type="Gene3D" id="1.20.1740.10">
    <property type="entry name" value="Amino acid/polyamine transporter I"/>
    <property type="match status" value="1"/>
</dbReference>
<feature type="transmembrane region" description="Helical" evidence="6">
    <location>
        <begin position="95"/>
        <end position="118"/>
    </location>
</feature>
<keyword evidence="8" id="KW-1185">Reference proteome</keyword>
<proteinExistence type="predicted"/>
<evidence type="ECO:0000313" key="7">
    <source>
        <dbReference type="EMBL" id="GGX96194.1"/>
    </source>
</evidence>
<reference evidence="8" key="1">
    <citation type="journal article" date="2019" name="Int. J. Syst. Evol. Microbiol.">
        <title>The Global Catalogue of Microorganisms (GCM) 10K type strain sequencing project: providing services to taxonomists for standard genome sequencing and annotation.</title>
        <authorList>
            <consortium name="The Broad Institute Genomics Platform"/>
            <consortium name="The Broad Institute Genome Sequencing Center for Infectious Disease"/>
            <person name="Wu L."/>
            <person name="Ma J."/>
        </authorList>
    </citation>
    <scope>NUCLEOTIDE SEQUENCE [LARGE SCALE GENOMIC DNA]</scope>
    <source>
        <strain evidence="8">KCTC 22228</strain>
    </source>
</reference>
<evidence type="ECO:0000256" key="4">
    <source>
        <dbReference type="ARBA" id="ARBA00022989"/>
    </source>
</evidence>
<dbReference type="Proteomes" id="UP000653056">
    <property type="component" value="Unassembled WGS sequence"/>
</dbReference>
<feature type="transmembrane region" description="Helical" evidence="6">
    <location>
        <begin position="138"/>
        <end position="156"/>
    </location>
</feature>
<comment type="caution">
    <text evidence="7">The sequence shown here is derived from an EMBL/GenBank/DDBJ whole genome shotgun (WGS) entry which is preliminary data.</text>
</comment>
<feature type="transmembrane region" description="Helical" evidence="6">
    <location>
        <begin position="429"/>
        <end position="452"/>
    </location>
</feature>
<protein>
    <submittedName>
        <fullName evidence="7">Amino acid APC family transporter</fullName>
    </submittedName>
</protein>
<keyword evidence="4 6" id="KW-1133">Transmembrane helix</keyword>
<evidence type="ECO:0000256" key="1">
    <source>
        <dbReference type="ARBA" id="ARBA00004651"/>
    </source>
</evidence>
<gene>
    <name evidence="7" type="ORF">GCM10007160_24600</name>
</gene>
<keyword evidence="3 6" id="KW-0812">Transmembrane</keyword>